<dbReference type="SUPFAM" id="SSF51971">
    <property type="entry name" value="Nucleotide-binding domain"/>
    <property type="match status" value="1"/>
</dbReference>
<evidence type="ECO:0000256" key="7">
    <source>
        <dbReference type="ARBA" id="ARBA00023002"/>
    </source>
</evidence>
<feature type="domain" description="NADH:flavin oxidoreductase/NADH oxidase N-terminal" evidence="10">
    <location>
        <begin position="2"/>
        <end position="196"/>
    </location>
</feature>
<keyword evidence="7" id="KW-0560">Oxidoreductase</keyword>
<evidence type="ECO:0000259" key="11">
    <source>
        <dbReference type="Pfam" id="PF07992"/>
    </source>
</evidence>
<comment type="similarity">
    <text evidence="3">In the N-terminal section; belongs to the NADH:flavin oxidoreductase/NADH oxidase family.</text>
</comment>
<evidence type="ECO:0000313" key="12">
    <source>
        <dbReference type="EMBL" id="GGF34186.1"/>
    </source>
</evidence>
<comment type="cofactor">
    <cofactor evidence="1">
        <name>FMN</name>
        <dbReference type="ChEBI" id="CHEBI:58210"/>
    </cofactor>
</comment>
<accession>A0A917EZN0</accession>
<dbReference type="InterPro" id="IPR001155">
    <property type="entry name" value="OxRdtase_FMN_N"/>
</dbReference>
<organism evidence="12 13">
    <name type="scientific">Subtercola lobariae</name>
    <dbReference type="NCBI Taxonomy" id="1588641"/>
    <lineage>
        <taxon>Bacteria</taxon>
        <taxon>Bacillati</taxon>
        <taxon>Actinomycetota</taxon>
        <taxon>Actinomycetes</taxon>
        <taxon>Micrococcales</taxon>
        <taxon>Microbacteriaceae</taxon>
        <taxon>Subtercola</taxon>
    </lineage>
</organism>
<dbReference type="SUPFAM" id="SSF51905">
    <property type="entry name" value="FAD/NAD(P)-binding domain"/>
    <property type="match status" value="1"/>
</dbReference>
<evidence type="ECO:0000256" key="1">
    <source>
        <dbReference type="ARBA" id="ARBA00001917"/>
    </source>
</evidence>
<dbReference type="EMBL" id="BMGP01000005">
    <property type="protein sequence ID" value="GGF34186.1"/>
    <property type="molecule type" value="Genomic_DNA"/>
</dbReference>
<dbReference type="Pfam" id="PF07992">
    <property type="entry name" value="Pyr_redox_2"/>
    <property type="match status" value="1"/>
</dbReference>
<dbReference type="InterPro" id="IPR023753">
    <property type="entry name" value="FAD/NAD-binding_dom"/>
</dbReference>
<dbReference type="PANTHER" id="PTHR42917">
    <property type="entry name" value="2,4-DIENOYL-COA REDUCTASE"/>
    <property type="match status" value="1"/>
</dbReference>
<dbReference type="InterPro" id="IPR013785">
    <property type="entry name" value="Aldolase_TIM"/>
</dbReference>
<evidence type="ECO:0000256" key="8">
    <source>
        <dbReference type="ARBA" id="ARBA00023004"/>
    </source>
</evidence>
<dbReference type="AlphaFoldDB" id="A0A917EZN0"/>
<dbReference type="Pfam" id="PF00724">
    <property type="entry name" value="Oxidored_FMN"/>
    <property type="match status" value="1"/>
</dbReference>
<keyword evidence="6" id="KW-0479">Metal-binding</keyword>
<keyword evidence="8" id="KW-0408">Iron</keyword>
<dbReference type="InterPro" id="IPR036188">
    <property type="entry name" value="FAD/NAD-bd_sf"/>
</dbReference>
<evidence type="ECO:0000256" key="9">
    <source>
        <dbReference type="ARBA" id="ARBA00023014"/>
    </source>
</evidence>
<keyword evidence="5" id="KW-0288">FMN</keyword>
<keyword evidence="4" id="KW-0285">Flavoprotein</keyword>
<dbReference type="SUPFAM" id="SSF51395">
    <property type="entry name" value="FMN-linked oxidoreductases"/>
    <property type="match status" value="1"/>
</dbReference>
<dbReference type="GO" id="GO:0016491">
    <property type="term" value="F:oxidoreductase activity"/>
    <property type="evidence" value="ECO:0007669"/>
    <property type="project" value="UniProtKB-KW"/>
</dbReference>
<comment type="cofactor">
    <cofactor evidence="2">
        <name>[4Fe-4S] cluster</name>
        <dbReference type="ChEBI" id="CHEBI:49883"/>
    </cofactor>
</comment>
<dbReference type="GO" id="GO:0051536">
    <property type="term" value="F:iron-sulfur cluster binding"/>
    <property type="evidence" value="ECO:0007669"/>
    <property type="project" value="UniProtKB-KW"/>
</dbReference>
<reference evidence="12 13" key="1">
    <citation type="journal article" date="2014" name="Int. J. Syst. Evol. Microbiol.">
        <title>Complete genome sequence of Corynebacterium casei LMG S-19264T (=DSM 44701T), isolated from a smear-ripened cheese.</title>
        <authorList>
            <consortium name="US DOE Joint Genome Institute (JGI-PGF)"/>
            <person name="Walter F."/>
            <person name="Albersmeier A."/>
            <person name="Kalinowski J."/>
            <person name="Ruckert C."/>
        </authorList>
    </citation>
    <scope>NUCLEOTIDE SEQUENCE [LARGE SCALE GENOMIC DNA]</scope>
    <source>
        <strain evidence="12 13">CGMCC 1.12976</strain>
    </source>
</reference>
<evidence type="ECO:0000256" key="2">
    <source>
        <dbReference type="ARBA" id="ARBA00001966"/>
    </source>
</evidence>
<gene>
    <name evidence="12" type="ORF">GCM10011399_29220</name>
</gene>
<feature type="domain" description="FAD/NAD(P)-binding" evidence="11">
    <location>
        <begin position="414"/>
        <end position="686"/>
    </location>
</feature>
<comment type="caution">
    <text evidence="12">The sequence shown here is derived from an EMBL/GenBank/DDBJ whole genome shotgun (WGS) entry which is preliminary data.</text>
</comment>
<dbReference type="GO" id="GO:0046872">
    <property type="term" value="F:metal ion binding"/>
    <property type="evidence" value="ECO:0007669"/>
    <property type="project" value="UniProtKB-KW"/>
</dbReference>
<dbReference type="Gene3D" id="3.40.50.720">
    <property type="entry name" value="NAD(P)-binding Rossmann-like Domain"/>
    <property type="match status" value="1"/>
</dbReference>
<name>A0A917EZN0_9MICO</name>
<evidence type="ECO:0000256" key="5">
    <source>
        <dbReference type="ARBA" id="ARBA00022643"/>
    </source>
</evidence>
<evidence type="ECO:0000256" key="4">
    <source>
        <dbReference type="ARBA" id="ARBA00022630"/>
    </source>
</evidence>
<dbReference type="GO" id="GO:0010181">
    <property type="term" value="F:FMN binding"/>
    <property type="evidence" value="ECO:0007669"/>
    <property type="project" value="InterPro"/>
</dbReference>
<dbReference type="PRINTS" id="PR00469">
    <property type="entry name" value="PNDRDTASEII"/>
</dbReference>
<proteinExistence type="inferred from homology"/>
<keyword evidence="9" id="KW-0411">Iron-sulfur</keyword>
<dbReference type="Proteomes" id="UP000598775">
    <property type="component" value="Unassembled WGS sequence"/>
</dbReference>
<protein>
    <submittedName>
        <fullName evidence="12">2,4-dienoyl-CoA reductase</fullName>
    </submittedName>
</protein>
<evidence type="ECO:0000256" key="3">
    <source>
        <dbReference type="ARBA" id="ARBA00011048"/>
    </source>
</evidence>
<evidence type="ECO:0000259" key="10">
    <source>
        <dbReference type="Pfam" id="PF00724"/>
    </source>
</evidence>
<evidence type="ECO:0000256" key="6">
    <source>
        <dbReference type="ARBA" id="ARBA00022723"/>
    </source>
</evidence>
<dbReference type="PRINTS" id="PR00368">
    <property type="entry name" value="FADPNR"/>
</dbReference>
<dbReference type="Gene3D" id="3.20.20.70">
    <property type="entry name" value="Aldolase class I"/>
    <property type="match status" value="1"/>
</dbReference>
<dbReference type="InterPro" id="IPR051793">
    <property type="entry name" value="NADH:flavin_oxidoreductase"/>
</dbReference>
<evidence type="ECO:0000313" key="13">
    <source>
        <dbReference type="Proteomes" id="UP000598775"/>
    </source>
</evidence>
<keyword evidence="13" id="KW-1185">Reference proteome</keyword>
<dbReference type="Gene3D" id="3.50.50.60">
    <property type="entry name" value="FAD/NAD(P)-binding domain"/>
    <property type="match status" value="1"/>
</dbReference>
<dbReference type="PANTHER" id="PTHR42917:SF2">
    <property type="entry name" value="2,4-DIENOYL-COA REDUCTASE [(2E)-ENOYL-COA-PRODUCING]"/>
    <property type="match status" value="1"/>
</dbReference>
<sequence length="719" mass="74689">MGSMHTGLELVDDGGEALAAFWRERIEGGAALIITGGLAVSPEGRGAADYAVLGEAATDARLAHAVEAVHAAGGLVSAQLFHAGRYALLDGLTAADGSPLEQVAPSAVPWRAARGAIPRELNDDEIWRTIGDFASAARVAVALGFDAVEIMASEGYLINQFCSPLTNLRDDEWGGTARRRRRFAREVLAAVRAAVGFRVSLSAVDAVPDAGPAATRSAENTAAERASGVPVTVRISGDDLMPGSSSADEVDELVRELVEGGVDAISVGVGWHESRVPTVQAAVPHGAWLGYAERIAGVVRASGAPRSPKFVTHAQGSRRVAVIASNRMTDLRDVEEVLQGGLIDAVALARPFLADPQIVARSRESTYDLINTCIGCNQACIDRSLVGARVSCLVNPRAGNESRFPLTLTVRPRRIAVVGAGPAGLAAAVDAARRAHDVTLFEARAEPSGQFGLAARIPGKEDYAATARAAIAELRDLGATLRFGTTARAADLIGGPFDAVILSTGVVPRAIEVDGADLPHVISYERALREGVPDGHVVIIGGGGIGVDIAAYLTEPSAEADRALEFARRYGLLPSTGLVGAGVAQRNPAVSANRPQPRAGELVTVLRRSGRFGDGIGISSRWVAVGRLKDAGVRMLGGVHYRRITPTAVEVFGPEGEKLSIRADTVVVCAGQESHNPLEAELEASGIPFAVVGGAKDARSVDAVRATAEGLAAARTLAP</sequence>